<dbReference type="SMART" id="SM00386">
    <property type="entry name" value="HAT"/>
    <property type="match status" value="3"/>
</dbReference>
<evidence type="ECO:0000256" key="1">
    <source>
        <dbReference type="ARBA" id="ARBA00004604"/>
    </source>
</evidence>
<comment type="caution">
    <text evidence="6">The sequence shown here is derived from an EMBL/GenBank/DDBJ whole genome shotgun (WGS) entry which is preliminary data.</text>
</comment>
<dbReference type="OrthoDB" id="28112at2759"/>
<keyword evidence="3" id="KW-0677">Repeat</keyword>
<sequence>MEKVQFQIESTLPELKDLDARGLFTRTELGQITARRTKWETALVKRVARKEDYLGYAQYEMGLERLRRARVKRLGMDKGGVPRGVSGHSIVRRVLYILRRATDKFPYDLGIWLAYVDYARSEGMTKVILQGLTTALQLHPRSAALYILLSQHYLDPSAPSPTSSKRRTRQPNFAIENVSPARKTLLLGLRFLPADKDLWREYIKLEVGWVEALRRRWKVLGIDLAGEEDAGGDAAGKMEADVQAGLPRNDASNDNDDDDDDVAVADLGQNAFGASGEQARKAIIRGDLVITVLESAFRNPALAQDVDFCLQLVALFRRYPTGLRPRLLEAVYAHMQHEPALVWNTVARRTVIERSLYDAVYDPETEAKRTQGAEEVVLQGEALVSELGRVVKALRTGGHERSEGAPDGWEATWNQEVGSWLLRWADKMAVNQDLQAYLVASVSPLTKPTAQPTEELLVKHLAYIGQLEDDSPARPSPAKLVALAKSYTDMYPSSSALWTRRLDIELSHTDSPSALASIYLQAMTAVGAASDAITVWRAAMEWFDAQVPPGEDLMEPHWRQAIKAARKFVGDVNVPGQQGEELYAALLEAWVEKKLVAPASVGPIVAEACSTFWDAPFQLYPPLFQTIARYAAPPADLAPALSTVHRLRLQKSRNELDRVEAALDWASWAMTPGAATGHVKSAWTAIEDMKREIDAREIKPGVAQIEQERIRREALDKLQVGWKAILARVEEDREEEEAEEDVHMD</sequence>
<evidence type="ECO:0000313" key="7">
    <source>
        <dbReference type="Proteomes" id="UP000620104"/>
    </source>
</evidence>
<name>A0A8H3YFU8_9TREE</name>
<dbReference type="Proteomes" id="UP000620104">
    <property type="component" value="Unassembled WGS sequence"/>
</dbReference>
<dbReference type="InterPro" id="IPR055347">
    <property type="entry name" value="UTP6_N"/>
</dbReference>
<accession>A0A8H3YFU8</accession>
<evidence type="ECO:0000313" key="6">
    <source>
        <dbReference type="EMBL" id="GHJ86577.1"/>
    </source>
</evidence>
<feature type="domain" description="U3 small nucleolar RNA-associated protein 6 N-terminal" evidence="5">
    <location>
        <begin position="8"/>
        <end position="76"/>
    </location>
</feature>
<dbReference type="GO" id="GO:0032040">
    <property type="term" value="C:small-subunit processome"/>
    <property type="evidence" value="ECO:0007669"/>
    <property type="project" value="TreeGrafter"/>
</dbReference>
<dbReference type="AlphaFoldDB" id="A0A8H3YFU8"/>
<organism evidence="6 7">
    <name type="scientific">Naganishia liquefaciens</name>
    <dbReference type="NCBI Taxonomy" id="104408"/>
    <lineage>
        <taxon>Eukaryota</taxon>
        <taxon>Fungi</taxon>
        <taxon>Dikarya</taxon>
        <taxon>Basidiomycota</taxon>
        <taxon>Agaricomycotina</taxon>
        <taxon>Tremellomycetes</taxon>
        <taxon>Filobasidiales</taxon>
        <taxon>Filobasidiaceae</taxon>
        <taxon>Naganishia</taxon>
    </lineage>
</organism>
<evidence type="ECO:0000259" key="5">
    <source>
        <dbReference type="Pfam" id="PF08640"/>
    </source>
</evidence>
<proteinExistence type="predicted"/>
<gene>
    <name evidence="6" type="ORF">NliqN6_2979</name>
</gene>
<reference evidence="6" key="1">
    <citation type="submission" date="2020-07" db="EMBL/GenBank/DDBJ databases">
        <title>Draft Genome Sequence of a Deep-Sea Yeast, Naganishia (Cryptococcus) liquefaciens strain N6.</title>
        <authorList>
            <person name="Han Y.W."/>
            <person name="Kajitani R."/>
            <person name="Morimoto H."/>
            <person name="Parhat M."/>
            <person name="Tsubouchi H."/>
            <person name="Bakenova O."/>
            <person name="Ogata M."/>
            <person name="Argunhan B."/>
            <person name="Aoki R."/>
            <person name="Kajiwara S."/>
            <person name="Itoh T."/>
            <person name="Iwasaki H."/>
        </authorList>
    </citation>
    <scope>NUCLEOTIDE SEQUENCE</scope>
    <source>
        <strain evidence="6">N6</strain>
    </source>
</reference>
<dbReference type="PANTHER" id="PTHR23271:SF1">
    <property type="entry name" value="U3 SMALL NUCLEOLAR RNA-ASSOCIATED PROTEIN 6 HOMOLOG"/>
    <property type="match status" value="1"/>
</dbReference>
<dbReference type="InterPro" id="IPR013949">
    <property type="entry name" value="Utp6"/>
</dbReference>
<dbReference type="GO" id="GO:0000462">
    <property type="term" value="P:maturation of SSU-rRNA from tricistronic rRNA transcript (SSU-rRNA, 5.8S rRNA, LSU-rRNA)"/>
    <property type="evidence" value="ECO:0007669"/>
    <property type="project" value="InterPro"/>
</dbReference>
<dbReference type="GO" id="GO:0034388">
    <property type="term" value="C:Pwp2p-containing subcomplex of 90S preribosome"/>
    <property type="evidence" value="ECO:0007669"/>
    <property type="project" value="TreeGrafter"/>
</dbReference>
<protein>
    <recommendedName>
        <fullName evidence="5">U3 small nucleolar RNA-associated protein 6 N-terminal domain-containing protein</fullName>
    </recommendedName>
</protein>
<dbReference type="PANTHER" id="PTHR23271">
    <property type="entry name" value="HEPATOCELLULAR CARCINOMA-ASSOCIATED ANTIGEN 66"/>
    <property type="match status" value="1"/>
</dbReference>
<evidence type="ECO:0000256" key="4">
    <source>
        <dbReference type="ARBA" id="ARBA00023242"/>
    </source>
</evidence>
<dbReference type="EMBL" id="BLZA01000019">
    <property type="protein sequence ID" value="GHJ86577.1"/>
    <property type="molecule type" value="Genomic_DNA"/>
</dbReference>
<dbReference type="InterPro" id="IPR003107">
    <property type="entry name" value="HAT"/>
</dbReference>
<dbReference type="Pfam" id="PF08640">
    <property type="entry name" value="U3_assoc_6"/>
    <property type="match status" value="1"/>
</dbReference>
<comment type="subcellular location">
    <subcellularLocation>
        <location evidence="1">Nucleus</location>
        <location evidence="1">Nucleolus</location>
    </subcellularLocation>
</comment>
<dbReference type="GO" id="GO:0030515">
    <property type="term" value="F:snoRNA binding"/>
    <property type="evidence" value="ECO:0007669"/>
    <property type="project" value="InterPro"/>
</dbReference>
<evidence type="ECO:0000256" key="3">
    <source>
        <dbReference type="ARBA" id="ARBA00022737"/>
    </source>
</evidence>
<evidence type="ECO:0000256" key="2">
    <source>
        <dbReference type="ARBA" id="ARBA00022552"/>
    </source>
</evidence>
<keyword evidence="4" id="KW-0539">Nucleus</keyword>
<keyword evidence="7" id="KW-1185">Reference proteome</keyword>
<keyword evidence="2" id="KW-0698">rRNA processing</keyword>